<dbReference type="Gene3D" id="3.30.450.90">
    <property type="match status" value="1"/>
</dbReference>
<comment type="caution">
    <text evidence="3">The sequence shown here is derived from an EMBL/GenBank/DDBJ whole genome shotgun (WGS) entry which is preliminary data.</text>
</comment>
<reference evidence="3" key="1">
    <citation type="submission" date="2021-10" db="EMBL/GenBank/DDBJ databases">
        <title>Anaerobic single-cell dispensing facilitates the cultivation of human gut bacteria.</title>
        <authorList>
            <person name="Afrizal A."/>
        </authorList>
    </citation>
    <scope>NUCLEOTIDE SEQUENCE</scope>
    <source>
        <strain evidence="3">CLA-AA-H250</strain>
    </source>
</reference>
<dbReference type="RefSeq" id="WP_308449402.1">
    <property type="nucleotide sequence ID" value="NZ_JAJEQC010000008.1"/>
</dbReference>
<dbReference type="Gene3D" id="3.40.50.300">
    <property type="entry name" value="P-loop containing nucleotide triphosphate hydrolases"/>
    <property type="match status" value="1"/>
</dbReference>
<dbReference type="PANTHER" id="PTHR30486">
    <property type="entry name" value="TWITCHING MOTILITY PROTEIN PILT"/>
    <property type="match status" value="1"/>
</dbReference>
<dbReference type="InterPro" id="IPR001482">
    <property type="entry name" value="T2SS/T4SS_dom"/>
</dbReference>
<proteinExistence type="inferred from homology"/>
<comment type="similarity">
    <text evidence="1">Belongs to the GSP E family.</text>
</comment>
<protein>
    <submittedName>
        <fullName evidence="3">PilT/PilU family type 4a pilus ATPase</fullName>
    </submittedName>
</protein>
<dbReference type="Pfam" id="PF00437">
    <property type="entry name" value="T2SSE"/>
    <property type="match status" value="1"/>
</dbReference>
<dbReference type="EMBL" id="JAJEQC010000008">
    <property type="protein sequence ID" value="MCC2137106.1"/>
    <property type="molecule type" value="Genomic_DNA"/>
</dbReference>
<dbReference type="InterPro" id="IPR027417">
    <property type="entry name" value="P-loop_NTPase"/>
</dbReference>
<dbReference type="GO" id="GO:0005524">
    <property type="term" value="F:ATP binding"/>
    <property type="evidence" value="ECO:0007669"/>
    <property type="project" value="InterPro"/>
</dbReference>
<keyword evidence="4" id="KW-1185">Reference proteome</keyword>
<name>A0AAE3AMS3_9FIRM</name>
<feature type="domain" description="Bacterial type II secretion system protein E" evidence="2">
    <location>
        <begin position="197"/>
        <end position="211"/>
    </location>
</feature>
<dbReference type="NCBIfam" id="TIGR01420">
    <property type="entry name" value="pilT_fam"/>
    <property type="match status" value="1"/>
</dbReference>
<dbReference type="PROSITE" id="PS00662">
    <property type="entry name" value="T2SP_E"/>
    <property type="match status" value="1"/>
</dbReference>
<evidence type="ECO:0000313" key="3">
    <source>
        <dbReference type="EMBL" id="MCC2137106.1"/>
    </source>
</evidence>
<sequence length="355" mass="39063">MNMTEILKSAVERGASDIFVVAGLPLTYKVRGEQQRETADGAFTPEKTEAFAAEIYRLAAREPHCLNGSATDDDFSFSLSGTGRFRVNLFRQRGSIAAVVRVIRFGLPTAEEAHIPPEVMRAAQMKKGIVLVTGSAGSGKSTTLACIINEINRTRTGHILTLEDPVEYIHRHDKCIVSQREIGCDCPSYVAALRSALRESPDVILLGEMRDKETMEVAMTAAETGQLLLSSLHTTGAANTIDRIIDAFPPNQQAQIRLQLSMVLQAVISQQLVPGMDGTPIPVFEIMYSTLAIRNMIRESKTHQLDAAIASGAAQGMRTMDMALADLVRQKRITEETALYYCTNYETMQKRLQLL</sequence>
<dbReference type="InterPro" id="IPR050921">
    <property type="entry name" value="T4SS_GSP_E_ATPase"/>
</dbReference>
<dbReference type="InterPro" id="IPR006321">
    <property type="entry name" value="PilT/PilU"/>
</dbReference>
<gene>
    <name evidence="3" type="ORF">LKD31_08760</name>
</gene>
<accession>A0AAE3AMS3</accession>
<dbReference type="Proteomes" id="UP001199424">
    <property type="component" value="Unassembled WGS sequence"/>
</dbReference>
<evidence type="ECO:0000313" key="4">
    <source>
        <dbReference type="Proteomes" id="UP001199424"/>
    </source>
</evidence>
<organism evidence="3 4">
    <name type="scientific">Hominenteromicrobium mulieris</name>
    <dbReference type="NCBI Taxonomy" id="2885357"/>
    <lineage>
        <taxon>Bacteria</taxon>
        <taxon>Bacillati</taxon>
        <taxon>Bacillota</taxon>
        <taxon>Clostridia</taxon>
        <taxon>Eubacteriales</taxon>
        <taxon>Oscillospiraceae</taxon>
        <taxon>Hominenteromicrobium</taxon>
    </lineage>
</organism>
<dbReference type="AlphaFoldDB" id="A0AAE3AMS3"/>
<evidence type="ECO:0000259" key="2">
    <source>
        <dbReference type="PROSITE" id="PS00662"/>
    </source>
</evidence>
<evidence type="ECO:0000256" key="1">
    <source>
        <dbReference type="ARBA" id="ARBA00006611"/>
    </source>
</evidence>
<dbReference type="GO" id="GO:0016887">
    <property type="term" value="F:ATP hydrolysis activity"/>
    <property type="evidence" value="ECO:0007669"/>
    <property type="project" value="InterPro"/>
</dbReference>
<dbReference type="SUPFAM" id="SSF52540">
    <property type="entry name" value="P-loop containing nucleoside triphosphate hydrolases"/>
    <property type="match status" value="1"/>
</dbReference>
<dbReference type="CDD" id="cd01131">
    <property type="entry name" value="PilT"/>
    <property type="match status" value="1"/>
</dbReference>